<evidence type="ECO:0000256" key="1">
    <source>
        <dbReference type="SAM" id="SignalP"/>
    </source>
</evidence>
<dbReference type="InterPro" id="IPR025711">
    <property type="entry name" value="PepSY"/>
</dbReference>
<dbReference type="Pfam" id="PF03413">
    <property type="entry name" value="PepSY"/>
    <property type="match status" value="1"/>
</dbReference>
<feature type="signal peptide" evidence="1">
    <location>
        <begin position="1"/>
        <end position="21"/>
    </location>
</feature>
<dbReference type="Gene3D" id="3.10.450.40">
    <property type="match status" value="1"/>
</dbReference>
<evidence type="ECO:0000313" key="3">
    <source>
        <dbReference type="EMBL" id="THF65079.1"/>
    </source>
</evidence>
<dbReference type="RefSeq" id="WP_136382971.1">
    <property type="nucleotide sequence ID" value="NZ_SSOD01000001.1"/>
</dbReference>
<dbReference type="AlphaFoldDB" id="A0A4S4AZC0"/>
<keyword evidence="4" id="KW-1185">Reference proteome</keyword>
<accession>A0A4S4AZC0</accession>
<dbReference type="OrthoDB" id="8527445at2"/>
<protein>
    <submittedName>
        <fullName evidence="3">Peptidase</fullName>
    </submittedName>
</protein>
<name>A0A4S4AZC0_9RHOO</name>
<comment type="caution">
    <text evidence="3">The sequence shown here is derived from an EMBL/GenBank/DDBJ whole genome shotgun (WGS) entry which is preliminary data.</text>
</comment>
<sequence>MSRPSLALALILAGAAGLALAADDHDRAREALAAGQILPLRSVLDVVERDHPGQVMEVELEREHGVWIYEVKLLRGDGTLQKLELDARSGELLRSRSRGER</sequence>
<evidence type="ECO:0000259" key="2">
    <source>
        <dbReference type="Pfam" id="PF03413"/>
    </source>
</evidence>
<gene>
    <name evidence="3" type="ORF">E6O51_00275</name>
</gene>
<feature type="chain" id="PRO_5020782000" evidence="1">
    <location>
        <begin position="22"/>
        <end position="101"/>
    </location>
</feature>
<dbReference type="Proteomes" id="UP000307956">
    <property type="component" value="Unassembled WGS sequence"/>
</dbReference>
<evidence type="ECO:0000313" key="4">
    <source>
        <dbReference type="Proteomes" id="UP000307956"/>
    </source>
</evidence>
<dbReference type="EMBL" id="SSOD01000001">
    <property type="protein sequence ID" value="THF65079.1"/>
    <property type="molecule type" value="Genomic_DNA"/>
</dbReference>
<reference evidence="3 4" key="1">
    <citation type="submission" date="2019-04" db="EMBL/GenBank/DDBJ databases">
        <title>Azoarcus rhizosphaerae sp. nov. isolated from rhizosphere of Ficus religiosa.</title>
        <authorList>
            <person name="Lin S.-Y."/>
            <person name="Hameed A."/>
            <person name="Hsu Y.-H."/>
            <person name="Young C.-C."/>
        </authorList>
    </citation>
    <scope>NUCLEOTIDE SEQUENCE [LARGE SCALE GENOMIC DNA]</scope>
    <source>
        <strain evidence="3 4">CC-YHH848</strain>
    </source>
</reference>
<proteinExistence type="predicted"/>
<organism evidence="3 4">
    <name type="scientific">Pseudothauera rhizosphaerae</name>
    <dbReference type="NCBI Taxonomy" id="2565932"/>
    <lineage>
        <taxon>Bacteria</taxon>
        <taxon>Pseudomonadati</taxon>
        <taxon>Pseudomonadota</taxon>
        <taxon>Betaproteobacteria</taxon>
        <taxon>Rhodocyclales</taxon>
        <taxon>Zoogloeaceae</taxon>
        <taxon>Pseudothauera</taxon>
    </lineage>
</organism>
<feature type="domain" description="PepSY" evidence="2">
    <location>
        <begin position="43"/>
        <end position="95"/>
    </location>
</feature>
<keyword evidence="1" id="KW-0732">Signal</keyword>